<dbReference type="InterPro" id="IPR036964">
    <property type="entry name" value="RASGEF_cat_dom_sf"/>
</dbReference>
<reference evidence="1" key="1">
    <citation type="submission" date="2019-04" db="EMBL/GenBank/DDBJ databases">
        <title>Friends and foes A comparative genomics studyof 23 Aspergillus species from section Flavi.</title>
        <authorList>
            <consortium name="DOE Joint Genome Institute"/>
            <person name="Kjaerbolling I."/>
            <person name="Vesth T."/>
            <person name="Frisvad J.C."/>
            <person name="Nybo J.L."/>
            <person name="Theobald S."/>
            <person name="Kildgaard S."/>
            <person name="Isbrandt T."/>
            <person name="Kuo A."/>
            <person name="Sato A."/>
            <person name="Lyhne E.K."/>
            <person name="Kogle M.E."/>
            <person name="Wiebenga A."/>
            <person name="Kun R.S."/>
            <person name="Lubbers R.J."/>
            <person name="Makela M.R."/>
            <person name="Barry K."/>
            <person name="Chovatia M."/>
            <person name="Clum A."/>
            <person name="Daum C."/>
            <person name="Haridas S."/>
            <person name="He G."/>
            <person name="LaButti K."/>
            <person name="Lipzen A."/>
            <person name="Mondo S."/>
            <person name="Riley R."/>
            <person name="Salamov A."/>
            <person name="Simmons B.A."/>
            <person name="Magnuson J.K."/>
            <person name="Henrissat B."/>
            <person name="Mortensen U.H."/>
            <person name="Larsen T.O."/>
            <person name="Devries R.P."/>
            <person name="Grigoriev I.V."/>
            <person name="Machida M."/>
            <person name="Baker S.E."/>
            <person name="Andersen M.R."/>
        </authorList>
    </citation>
    <scope>NUCLEOTIDE SEQUENCE [LARGE SCALE GENOMIC DNA]</scope>
    <source>
        <strain evidence="1">IBT 14317</strain>
    </source>
</reference>
<dbReference type="EMBL" id="ML735218">
    <property type="protein sequence ID" value="KAE8395565.1"/>
    <property type="molecule type" value="Genomic_DNA"/>
</dbReference>
<dbReference type="AlphaFoldDB" id="A0A5N7CN80"/>
<organism evidence="1">
    <name type="scientific">Petromyces alliaceus</name>
    <name type="common">Aspergillus alliaceus</name>
    <dbReference type="NCBI Taxonomy" id="209559"/>
    <lineage>
        <taxon>Eukaryota</taxon>
        <taxon>Fungi</taxon>
        <taxon>Dikarya</taxon>
        <taxon>Ascomycota</taxon>
        <taxon>Pezizomycotina</taxon>
        <taxon>Eurotiomycetes</taxon>
        <taxon>Eurotiomycetidae</taxon>
        <taxon>Eurotiales</taxon>
        <taxon>Aspergillaceae</taxon>
        <taxon>Aspergillus</taxon>
        <taxon>Aspergillus subgen. Circumdati</taxon>
    </lineage>
</organism>
<gene>
    <name evidence="1" type="ORF">BDV23DRAFT_178617</name>
</gene>
<evidence type="ECO:0000313" key="1">
    <source>
        <dbReference type="EMBL" id="KAE8395565.1"/>
    </source>
</evidence>
<proteinExistence type="predicted"/>
<dbReference type="InterPro" id="IPR023578">
    <property type="entry name" value="Ras_GEF_dom_sf"/>
</dbReference>
<dbReference type="OrthoDB" id="4452436at2759"/>
<dbReference type="Proteomes" id="UP000326877">
    <property type="component" value="Unassembled WGS sequence"/>
</dbReference>
<protein>
    <submittedName>
        <fullName evidence="1">Uncharacterized protein</fullName>
    </submittedName>
</protein>
<dbReference type="SUPFAM" id="SSF48366">
    <property type="entry name" value="Ras GEF"/>
    <property type="match status" value="1"/>
</dbReference>
<dbReference type="GO" id="GO:0007264">
    <property type="term" value="P:small GTPase-mediated signal transduction"/>
    <property type="evidence" value="ECO:0007669"/>
    <property type="project" value="InterPro"/>
</dbReference>
<dbReference type="GO" id="GO:0005085">
    <property type="term" value="F:guanyl-nucleotide exchange factor activity"/>
    <property type="evidence" value="ECO:0007669"/>
    <property type="project" value="InterPro"/>
</dbReference>
<sequence>MTLPSLPFVNSRLWQYASEFGTVAPRLAGLQDFDVQIDFLDKLYRMEPTSLAVQLSEDDLLLFRWLTVDDITEGRGDVLSALNFRWNSLCRGTEECSATGDSFDPQLVELAQELYRLRNYYSLTAILQGVRSSGRSLAMLQKFDYLINSEQSYLQYRQSISSGPALHFLFPFLQTRFEKAAVVAASRVVSSIKKYTLYTLENEFRSPPRHRAGLLSFLRSSS</sequence>
<dbReference type="Gene3D" id="1.10.840.10">
    <property type="entry name" value="Ras guanine-nucleotide exchange factors catalytic domain"/>
    <property type="match status" value="1"/>
</dbReference>
<name>A0A5N7CN80_PETAA</name>
<accession>A0A5N7CN80</accession>